<name>A0A1Q4V2T2_9ACTN</name>
<dbReference type="Proteomes" id="UP000186455">
    <property type="component" value="Unassembled WGS sequence"/>
</dbReference>
<proteinExistence type="predicted"/>
<gene>
    <name evidence="1" type="ORF">AB852_24590</name>
</gene>
<evidence type="ECO:0000313" key="1">
    <source>
        <dbReference type="EMBL" id="OKH92143.1"/>
    </source>
</evidence>
<dbReference type="EMBL" id="LFBV01000007">
    <property type="protein sequence ID" value="OKH92143.1"/>
    <property type="molecule type" value="Genomic_DNA"/>
</dbReference>
<keyword evidence="2" id="KW-1185">Reference proteome</keyword>
<sequence>MIALRIGRLVAGPVLDGEVADIRVRDGDLDSVHERFVTLAAGDHACLLERLYRHGSGTGPLQGSRSVRTWAMSSSCSAPDALGARRERRPA</sequence>
<evidence type="ECO:0000313" key="2">
    <source>
        <dbReference type="Proteomes" id="UP000186455"/>
    </source>
</evidence>
<protein>
    <submittedName>
        <fullName evidence="1">Uncharacterized protein</fullName>
    </submittedName>
</protein>
<comment type="caution">
    <text evidence="1">The sequence shown here is derived from an EMBL/GenBank/DDBJ whole genome shotgun (WGS) entry which is preliminary data.</text>
</comment>
<organism evidence="1 2">
    <name type="scientific">Streptomyces uncialis</name>
    <dbReference type="NCBI Taxonomy" id="1048205"/>
    <lineage>
        <taxon>Bacteria</taxon>
        <taxon>Bacillati</taxon>
        <taxon>Actinomycetota</taxon>
        <taxon>Actinomycetes</taxon>
        <taxon>Kitasatosporales</taxon>
        <taxon>Streptomycetaceae</taxon>
        <taxon>Streptomyces</taxon>
    </lineage>
</organism>
<dbReference type="STRING" id="1048205.AB852_24590"/>
<accession>A0A1Q4V2T2</accession>
<dbReference type="AlphaFoldDB" id="A0A1Q4V2T2"/>
<reference evidence="1 2" key="1">
    <citation type="submission" date="2015-06" db="EMBL/GenBank/DDBJ databases">
        <title>Cloning and characterization of the uncialamcin biosynthetic gene cluster.</title>
        <authorList>
            <person name="Yan X."/>
            <person name="Huang T."/>
            <person name="Ge H."/>
            <person name="Shen B."/>
        </authorList>
    </citation>
    <scope>NUCLEOTIDE SEQUENCE [LARGE SCALE GENOMIC DNA]</scope>
    <source>
        <strain evidence="1 2">DCA2648</strain>
    </source>
</reference>